<dbReference type="GO" id="GO:0005737">
    <property type="term" value="C:cytoplasm"/>
    <property type="evidence" value="ECO:0007669"/>
    <property type="project" value="TreeGrafter"/>
</dbReference>
<dbReference type="STRING" id="1886670.PTI45_00833"/>
<dbReference type="SUPFAM" id="SSF46565">
    <property type="entry name" value="Chaperone J-domain"/>
    <property type="match status" value="1"/>
</dbReference>
<dbReference type="Gene3D" id="2.60.260.20">
    <property type="entry name" value="Urease metallochaperone UreE, N-terminal domain"/>
    <property type="match status" value="2"/>
</dbReference>
<dbReference type="GO" id="GO:0006260">
    <property type="term" value="P:DNA replication"/>
    <property type="evidence" value="ECO:0007669"/>
    <property type="project" value="UniProtKB-KW"/>
</dbReference>
<dbReference type="RefSeq" id="WP_069326290.1">
    <property type="nucleotide sequence ID" value="NZ_MDER01000028.1"/>
</dbReference>
<evidence type="ECO:0000259" key="4">
    <source>
        <dbReference type="PROSITE" id="PS50076"/>
    </source>
</evidence>
<keyword evidence="1" id="KW-0235">DNA replication</keyword>
<dbReference type="InterPro" id="IPR001623">
    <property type="entry name" value="DnaJ_domain"/>
</dbReference>
<evidence type="ECO:0000256" key="3">
    <source>
        <dbReference type="ARBA" id="ARBA00023186"/>
    </source>
</evidence>
<dbReference type="PANTHER" id="PTHR43096">
    <property type="entry name" value="DNAJ HOMOLOG 1, MITOCHONDRIAL-RELATED"/>
    <property type="match status" value="1"/>
</dbReference>
<dbReference type="GO" id="GO:0051082">
    <property type="term" value="F:unfolded protein binding"/>
    <property type="evidence" value="ECO:0007669"/>
    <property type="project" value="InterPro"/>
</dbReference>
<comment type="caution">
    <text evidence="5">The sequence shown here is derived from an EMBL/GenBank/DDBJ whole genome shotgun (WGS) entry which is preliminary data.</text>
</comment>
<dbReference type="PATRIC" id="fig|1886670.3.peg.854"/>
<dbReference type="PROSITE" id="PS50076">
    <property type="entry name" value="DNAJ_2"/>
    <property type="match status" value="1"/>
</dbReference>
<dbReference type="Pfam" id="PF00226">
    <property type="entry name" value="DnaJ"/>
    <property type="match status" value="1"/>
</dbReference>
<keyword evidence="2" id="KW-0346">Stress response</keyword>
<feature type="domain" description="J" evidence="4">
    <location>
        <begin position="4"/>
        <end position="68"/>
    </location>
</feature>
<evidence type="ECO:0000256" key="2">
    <source>
        <dbReference type="ARBA" id="ARBA00023016"/>
    </source>
</evidence>
<protein>
    <submittedName>
        <fullName evidence="5">DnaJ protein like protein</fullName>
    </submittedName>
</protein>
<keyword evidence="6" id="KW-1185">Reference proteome</keyword>
<dbReference type="CDD" id="cd06257">
    <property type="entry name" value="DnaJ"/>
    <property type="match status" value="1"/>
</dbReference>
<reference evidence="5 6" key="1">
    <citation type="submission" date="2016-08" db="EMBL/GenBank/DDBJ databases">
        <title>Genome sequencing of Paenibacillus sp. TI45-13ar, isolated from Korean traditional nuruk.</title>
        <authorList>
            <person name="Kim S.-J."/>
        </authorList>
    </citation>
    <scope>NUCLEOTIDE SEQUENCE [LARGE SCALE GENOMIC DNA]</scope>
    <source>
        <strain evidence="5 6">TI45-13ar</strain>
    </source>
</reference>
<evidence type="ECO:0000313" key="5">
    <source>
        <dbReference type="EMBL" id="ODP29855.1"/>
    </source>
</evidence>
<evidence type="ECO:0000256" key="1">
    <source>
        <dbReference type="ARBA" id="ARBA00022705"/>
    </source>
</evidence>
<dbReference type="SUPFAM" id="SSF49493">
    <property type="entry name" value="HSP40/DnaJ peptide-binding domain"/>
    <property type="match status" value="2"/>
</dbReference>
<accession>A0A1E3L9K5</accession>
<dbReference type="GO" id="GO:0042026">
    <property type="term" value="P:protein refolding"/>
    <property type="evidence" value="ECO:0007669"/>
    <property type="project" value="TreeGrafter"/>
</dbReference>
<dbReference type="EMBL" id="MDER01000028">
    <property type="protein sequence ID" value="ODP29855.1"/>
    <property type="molecule type" value="Genomic_DNA"/>
</dbReference>
<sequence length="304" mass="34509">MVKDYYKILGVNREASSKEVKKAYQQLAKKWHPDVNKATEAESKFKEIAEAYETLSHTSKKEQYDQQLYAQENPARRTRANTAYSTRENNAGRAYNFDSFDNAGFPDEDLFDMFFNSRTGGQGMGMGNITQTLRANLDITLEQAYRGDRISVRVSGKSIQLKLPVRIKNNSTLKIRGNGSNGLDPNEELLISFHIVHHSMYTIEKSNLVAVAQIAPWQAIFGGDIPVRLPDQSTVRLKIPAGTQTGHTLRLSGKGLSKDKHNYGDVLIRIEMIIPEINDIDEQERKLYRQLAEFNPFQPQIKNN</sequence>
<dbReference type="PRINTS" id="PR00625">
    <property type="entry name" value="JDOMAIN"/>
</dbReference>
<name>A0A1E3L9K5_9BACL</name>
<evidence type="ECO:0000313" key="6">
    <source>
        <dbReference type="Proteomes" id="UP000094578"/>
    </source>
</evidence>
<dbReference type="Proteomes" id="UP000094578">
    <property type="component" value="Unassembled WGS sequence"/>
</dbReference>
<organism evidence="5 6">
    <name type="scientific">Paenibacillus nuruki</name>
    <dbReference type="NCBI Taxonomy" id="1886670"/>
    <lineage>
        <taxon>Bacteria</taxon>
        <taxon>Bacillati</taxon>
        <taxon>Bacillota</taxon>
        <taxon>Bacilli</taxon>
        <taxon>Bacillales</taxon>
        <taxon>Paenibacillaceae</taxon>
        <taxon>Paenibacillus</taxon>
    </lineage>
</organism>
<dbReference type="Gene3D" id="1.10.287.110">
    <property type="entry name" value="DnaJ domain"/>
    <property type="match status" value="1"/>
</dbReference>
<dbReference type="AlphaFoldDB" id="A0A1E3L9K5"/>
<proteinExistence type="predicted"/>
<dbReference type="InterPro" id="IPR036869">
    <property type="entry name" value="J_dom_sf"/>
</dbReference>
<dbReference type="InterPro" id="IPR002939">
    <property type="entry name" value="DnaJ_C"/>
</dbReference>
<dbReference type="Pfam" id="PF01556">
    <property type="entry name" value="DnaJ_C"/>
    <property type="match status" value="1"/>
</dbReference>
<gene>
    <name evidence="5" type="ORF">PTI45_00833</name>
</gene>
<keyword evidence="3" id="KW-0143">Chaperone</keyword>
<dbReference type="CDD" id="cd10747">
    <property type="entry name" value="DnaJ_C"/>
    <property type="match status" value="1"/>
</dbReference>
<dbReference type="InterPro" id="IPR008971">
    <property type="entry name" value="HSP40/DnaJ_pept-bd"/>
</dbReference>
<dbReference type="PANTHER" id="PTHR43096:SF52">
    <property type="entry name" value="DNAJ HOMOLOG 1, MITOCHONDRIAL-RELATED"/>
    <property type="match status" value="1"/>
</dbReference>
<dbReference type="SMART" id="SM00271">
    <property type="entry name" value="DnaJ"/>
    <property type="match status" value="1"/>
</dbReference>